<proteinExistence type="inferred from homology"/>
<protein>
    <recommendedName>
        <fullName evidence="8">Adenosylmethionine-8-amino-7-oxononanoate aminotransferase</fullName>
    </recommendedName>
</protein>
<evidence type="ECO:0000313" key="7">
    <source>
        <dbReference type="Proteomes" id="UP000244926"/>
    </source>
</evidence>
<dbReference type="GO" id="GO:0030170">
    <property type="term" value="F:pyridoxal phosphate binding"/>
    <property type="evidence" value="ECO:0007669"/>
    <property type="project" value="InterPro"/>
</dbReference>
<dbReference type="PROSITE" id="PS00600">
    <property type="entry name" value="AA_TRANSFER_CLASS_3"/>
    <property type="match status" value="1"/>
</dbReference>
<dbReference type="InterPro" id="IPR015424">
    <property type="entry name" value="PyrdxlP-dep_Trfase"/>
</dbReference>
<keyword evidence="3" id="KW-0808">Transferase</keyword>
<dbReference type="SUPFAM" id="SSF53383">
    <property type="entry name" value="PLP-dependent transferases"/>
    <property type="match status" value="1"/>
</dbReference>
<dbReference type="InterPro" id="IPR015422">
    <property type="entry name" value="PyrdxlP-dep_Trfase_small"/>
</dbReference>
<evidence type="ECO:0000256" key="3">
    <source>
        <dbReference type="ARBA" id="ARBA00022679"/>
    </source>
</evidence>
<keyword evidence="7" id="KW-1185">Reference proteome</keyword>
<keyword evidence="2" id="KW-0032">Aminotransferase</keyword>
<accession>A0A2R8FCU9</accession>
<dbReference type="GO" id="GO:0009102">
    <property type="term" value="P:biotin biosynthetic process"/>
    <property type="evidence" value="ECO:0007669"/>
    <property type="project" value="TreeGrafter"/>
</dbReference>
<evidence type="ECO:0008006" key="8">
    <source>
        <dbReference type="Google" id="ProtNLM"/>
    </source>
</evidence>
<dbReference type="AlphaFoldDB" id="A0A2R8FCU9"/>
<dbReference type="GO" id="GO:0004141">
    <property type="term" value="F:dethiobiotin synthase activity"/>
    <property type="evidence" value="ECO:0007669"/>
    <property type="project" value="TreeGrafter"/>
</dbReference>
<gene>
    <name evidence="6" type="primary">bioA_2</name>
    <name evidence="6" type="ORF">C10C_1015</name>
</gene>
<dbReference type="PANTHER" id="PTHR42684">
    <property type="entry name" value="ADENOSYLMETHIONINE-8-AMINO-7-OXONONANOATE AMINOTRANSFERASE"/>
    <property type="match status" value="1"/>
</dbReference>
<comment type="cofactor">
    <cofactor evidence="1">
        <name>pyridoxal 5'-phosphate</name>
        <dbReference type="ChEBI" id="CHEBI:597326"/>
    </cofactor>
</comment>
<dbReference type="InterPro" id="IPR049704">
    <property type="entry name" value="Aminotrans_3_PPA_site"/>
</dbReference>
<sequence>MFPNFTHTPALELVSKLTPLLPKGLQHFFFSDNGATSIEIAIKIALQYYHNQGKSKTHFVGFSNAYHGDTFGAMSVAGQTPTTTPFHNLFFPCSIISAPYYGKEELAIAQAKKVFSQGNIAAFIYEPLLQGIAGMVVYNPEGLLEILKLAKHYGIICIADEILTGFGRTGPLFASEYTPEITPDIICLSKGLTGGYLPLALTVTTEEIHKAFVSKDRMKAMLHAHASTGAPLSCSAALASLELTLSPECLKQRQMIERCHYEFQKAHGSLWQRCQVLGTVLAVDYPTEATGYFSQYRDQLNRFFLERGILLRPLGNTLYIFPPYCIQEKELYSIYSYLQDALCLQPQ</sequence>
<dbReference type="Pfam" id="PF00202">
    <property type="entry name" value="Aminotran_3"/>
    <property type="match status" value="1"/>
</dbReference>
<organism evidence="6 7">
    <name type="scientific">Chlamydia serpentis</name>
    <dbReference type="NCBI Taxonomy" id="1967782"/>
    <lineage>
        <taxon>Bacteria</taxon>
        <taxon>Pseudomonadati</taxon>
        <taxon>Chlamydiota</taxon>
        <taxon>Chlamydiia</taxon>
        <taxon>Chlamydiales</taxon>
        <taxon>Chlamydiaceae</taxon>
        <taxon>Chlamydia/Chlamydophila group</taxon>
        <taxon>Chlamydia</taxon>
    </lineage>
</organism>
<evidence type="ECO:0000313" key="6">
    <source>
        <dbReference type="EMBL" id="SPN74146.1"/>
    </source>
</evidence>
<comment type="similarity">
    <text evidence="5">Belongs to the class-III pyridoxal-phosphate-dependent aminotransferase family.</text>
</comment>
<dbReference type="Proteomes" id="UP000244926">
    <property type="component" value="Chromosome I"/>
</dbReference>
<dbReference type="Gene3D" id="3.90.1150.10">
    <property type="entry name" value="Aspartate Aminotransferase, domain 1"/>
    <property type="match status" value="1"/>
</dbReference>
<name>A0A2R8FCU9_9CHLA</name>
<dbReference type="PANTHER" id="PTHR42684:SF3">
    <property type="entry name" value="ADENOSYLMETHIONINE-8-AMINO-7-OXONONANOATE AMINOTRANSFERASE"/>
    <property type="match status" value="1"/>
</dbReference>
<evidence type="ECO:0000256" key="4">
    <source>
        <dbReference type="ARBA" id="ARBA00022898"/>
    </source>
</evidence>
<dbReference type="GO" id="GO:0004015">
    <property type="term" value="F:adenosylmethionine-8-amino-7-oxononanoate transaminase activity"/>
    <property type="evidence" value="ECO:0007669"/>
    <property type="project" value="TreeGrafter"/>
</dbReference>
<evidence type="ECO:0000256" key="5">
    <source>
        <dbReference type="RuleBase" id="RU003560"/>
    </source>
</evidence>
<dbReference type="InterPro" id="IPR005814">
    <property type="entry name" value="Aminotrans_3"/>
</dbReference>
<evidence type="ECO:0000256" key="1">
    <source>
        <dbReference type="ARBA" id="ARBA00001933"/>
    </source>
</evidence>
<dbReference type="Gene3D" id="3.40.640.10">
    <property type="entry name" value="Type I PLP-dependent aspartate aminotransferase-like (Major domain)"/>
    <property type="match status" value="1"/>
</dbReference>
<reference evidence="7" key="1">
    <citation type="submission" date="2017-11" db="EMBL/GenBank/DDBJ databases">
        <authorList>
            <person name="Seth-Smith MB H."/>
        </authorList>
    </citation>
    <scope>NUCLEOTIDE SEQUENCE [LARGE SCALE GENOMIC DNA]</scope>
</reference>
<dbReference type="KEGG" id="csee:C10C_1015"/>
<evidence type="ECO:0000256" key="2">
    <source>
        <dbReference type="ARBA" id="ARBA00022576"/>
    </source>
</evidence>
<dbReference type="InterPro" id="IPR015421">
    <property type="entry name" value="PyrdxlP-dep_Trfase_major"/>
</dbReference>
<keyword evidence="4 5" id="KW-0663">Pyridoxal phosphate</keyword>
<dbReference type="CDD" id="cd00610">
    <property type="entry name" value="OAT_like"/>
    <property type="match status" value="1"/>
</dbReference>
<dbReference type="EMBL" id="LT993738">
    <property type="protein sequence ID" value="SPN74146.1"/>
    <property type="molecule type" value="Genomic_DNA"/>
</dbReference>